<comment type="caution">
    <text evidence="3">The sequence shown here is derived from an EMBL/GenBank/DDBJ whole genome shotgun (WGS) entry which is preliminary data.</text>
</comment>
<protein>
    <recommendedName>
        <fullName evidence="5">DUF4012 domain-containing protein</fullName>
    </recommendedName>
</protein>
<dbReference type="Proteomes" id="UP000229901">
    <property type="component" value="Unassembled WGS sequence"/>
</dbReference>
<feature type="region of interest" description="Disordered" evidence="1">
    <location>
        <begin position="1"/>
        <end position="45"/>
    </location>
</feature>
<reference evidence="4" key="1">
    <citation type="submission" date="2017-09" db="EMBL/GenBank/DDBJ databases">
        <title>Depth-based differentiation of microbial function through sediment-hosted aquifers and enrichment of novel symbionts in the deep terrestrial subsurface.</title>
        <authorList>
            <person name="Probst A.J."/>
            <person name="Ladd B."/>
            <person name="Jarett J.K."/>
            <person name="Geller-Mcgrath D.E."/>
            <person name="Sieber C.M.K."/>
            <person name="Emerson J.B."/>
            <person name="Anantharaman K."/>
            <person name="Thomas B.C."/>
            <person name="Malmstrom R."/>
            <person name="Stieglmeier M."/>
            <person name="Klingl A."/>
            <person name="Woyke T."/>
            <person name="Ryan C.M."/>
            <person name="Banfield J.F."/>
        </authorList>
    </citation>
    <scope>NUCLEOTIDE SEQUENCE [LARGE SCALE GENOMIC DNA]</scope>
</reference>
<dbReference type="AlphaFoldDB" id="A0A2H0V5D3"/>
<evidence type="ECO:0008006" key="5">
    <source>
        <dbReference type="Google" id="ProtNLM"/>
    </source>
</evidence>
<keyword evidence="2" id="KW-0812">Transmembrane</keyword>
<name>A0A2H0V5D3_9BACT</name>
<accession>A0A2H0V5D3</accession>
<dbReference type="EMBL" id="PFAP01000009">
    <property type="protein sequence ID" value="PIR94324.1"/>
    <property type="molecule type" value="Genomic_DNA"/>
</dbReference>
<evidence type="ECO:0000256" key="2">
    <source>
        <dbReference type="SAM" id="Phobius"/>
    </source>
</evidence>
<organism evidence="3 4">
    <name type="scientific">Candidatus Falkowbacteria bacterium CG10_big_fil_rev_8_21_14_0_10_39_11</name>
    <dbReference type="NCBI Taxonomy" id="1974565"/>
    <lineage>
        <taxon>Bacteria</taxon>
        <taxon>Candidatus Falkowiibacteriota</taxon>
    </lineage>
</organism>
<keyword evidence="2" id="KW-0472">Membrane</keyword>
<evidence type="ECO:0000256" key="1">
    <source>
        <dbReference type="SAM" id="MobiDB-lite"/>
    </source>
</evidence>
<proteinExistence type="predicted"/>
<dbReference type="Pfam" id="PF13196">
    <property type="entry name" value="DUF4012"/>
    <property type="match status" value="1"/>
</dbReference>
<keyword evidence="2" id="KW-1133">Transmembrane helix</keyword>
<feature type="compositionally biased region" description="Basic residues" evidence="1">
    <location>
        <begin position="1"/>
        <end position="30"/>
    </location>
</feature>
<gene>
    <name evidence="3" type="ORF">COT97_01755</name>
</gene>
<evidence type="ECO:0000313" key="4">
    <source>
        <dbReference type="Proteomes" id="UP000229901"/>
    </source>
</evidence>
<feature type="transmembrane region" description="Helical" evidence="2">
    <location>
        <begin position="230"/>
        <end position="250"/>
    </location>
</feature>
<dbReference type="InterPro" id="IPR025101">
    <property type="entry name" value="DUF4012"/>
</dbReference>
<sequence>MPAPKRKIKKSETAKKKKATIKKSPKKRSPNHQSETKKTTRQKPVADFELQSFSLEQHPITFNLSEDEINELLSVKHAQDEQQTNKNLYAELVKLLPHDEPIVSRHDPKIKNLIINNIRTRHETSPFVINLEKLIAEKEAKSLRTKQAKEKVHIWQTPIKKLSPPQPDTVEEITIKKTPKLKFSFRRNHKVQVEVDKVEITKTSRPVNNQENQFTSENSFVFFRLWIKPIVIFSVLALITILPIKGFTYYKQLNEQKDSIISSAESAIFHLQAASQNVTDLNPDAAKGNFAEARLSFEHAEEALNNINSYVNALIKIIPSTGQYLTDAKRLTEAGIISTDLGTQITELFNTFYLQENQSTLTEKITTLNQSLKTEIIPSVEALNNNLGPININIIPEDKQAMFVEKRQQLKLLEQDLKELSSFSDTLGDILGQDYKRRYLFAFQNNNEIRASGGFLGSLALVDIHHGEIINIEIPGGGSYDFQGSLVKSVTSPDPLHLINPKWELQDSNWFSDFPTSAQKIEWFYENAGGPSVDGIIAINATLLESLMGNTTPIYMPEYGKTVTADNVIVETQKSVELEYDKETNKPKQFIADLAPQLLEQLFNNDKTDLIGLVKTIKQGLATKEIQTYFNNNLHQEQFAAYGWTGEMKETNQDYLSVINSNIAGGKTDLYINQSIDHQSTIHEDGSITDTVTITREHQGNISDLFTGVRNVNYLRVYVPEGSILISADGFNPPPSELFKLPEEHFQPDQLLSDKESNKRIDEASSTVVYTQDNKTVFANWTQTDPGETTTVTLTYQLPFKLSYQPGNFIEKLLNSKNTEAHYSILYQKQSGSRSSLNSNINLPANLKPLWSYPEKSLEPVLDKNLNFDSDNFNAVIFTMNE</sequence>
<evidence type="ECO:0000313" key="3">
    <source>
        <dbReference type="EMBL" id="PIR94324.1"/>
    </source>
</evidence>